<dbReference type="EMBL" id="NPDZ01000019">
    <property type="protein sequence ID" value="PJZ71796.1"/>
    <property type="molecule type" value="Genomic_DNA"/>
</dbReference>
<proteinExistence type="predicted"/>
<dbReference type="AlphaFoldDB" id="A0A2M9ZIB1"/>
<dbReference type="SUPFAM" id="SSF48576">
    <property type="entry name" value="Terpenoid synthases"/>
    <property type="match status" value="1"/>
</dbReference>
<dbReference type="InterPro" id="IPR008949">
    <property type="entry name" value="Isoprenoid_synthase_dom_sf"/>
</dbReference>
<protein>
    <recommendedName>
        <fullName evidence="5">Polyprenyl synthetase</fullName>
    </recommendedName>
</protein>
<sequence length="309" mass="36034">MIHEGNIIFGKHFSLDRTGLLEDEQALLRKMNDALLNACRLMPSSFRSEAVLFLYQYSGSPIGEELNYFKEYYPPSFTILARLMEKNTKSQNDQYSGHLIEAHSMALLLHSLDDHLVDQSLILTHLLLQFRTVIWLKYQDSLNYLVQILSDGKKIVERVIDDYFRSIQETRRLNSLDSYLDRFRKQMGTWSLQPYLLALELEGIDFANKLLLMYESFGIAWRLADDYQDLEEDLDRGDISSMIYFLPNELRADWNSENRKEIANIFRISNSGQKAREKVKENVLQAISIATELNLDTYADSLKRLISVH</sequence>
<dbReference type="Proteomes" id="UP000231990">
    <property type="component" value="Unassembled WGS sequence"/>
</dbReference>
<evidence type="ECO:0008006" key="5">
    <source>
        <dbReference type="Google" id="ProtNLM"/>
    </source>
</evidence>
<comment type="caution">
    <text evidence="2">The sequence shown here is derived from an EMBL/GenBank/DDBJ whole genome shotgun (WGS) entry which is preliminary data.</text>
</comment>
<evidence type="ECO:0000313" key="2">
    <source>
        <dbReference type="EMBL" id="PJZ71796.1"/>
    </source>
</evidence>
<accession>A0A2M9ZIB1</accession>
<organism evidence="2 4">
    <name type="scientific">Leptospira perolatii</name>
    <dbReference type="NCBI Taxonomy" id="2023191"/>
    <lineage>
        <taxon>Bacteria</taxon>
        <taxon>Pseudomonadati</taxon>
        <taxon>Spirochaetota</taxon>
        <taxon>Spirochaetia</taxon>
        <taxon>Leptospirales</taxon>
        <taxon>Leptospiraceae</taxon>
        <taxon>Leptospira</taxon>
    </lineage>
</organism>
<evidence type="ECO:0000313" key="4">
    <source>
        <dbReference type="Proteomes" id="UP000231990"/>
    </source>
</evidence>
<evidence type="ECO:0000313" key="1">
    <source>
        <dbReference type="EMBL" id="PJZ69087.1"/>
    </source>
</evidence>
<dbReference type="EMBL" id="NPDY01000012">
    <property type="protein sequence ID" value="PJZ69087.1"/>
    <property type="molecule type" value="Genomic_DNA"/>
</dbReference>
<dbReference type="Proteomes" id="UP000231962">
    <property type="component" value="Unassembled WGS sequence"/>
</dbReference>
<reference evidence="3 4" key="1">
    <citation type="submission" date="2017-07" db="EMBL/GenBank/DDBJ databases">
        <title>Leptospira spp. isolated from tropical soils.</title>
        <authorList>
            <person name="Thibeaux R."/>
            <person name="Iraola G."/>
            <person name="Ferres I."/>
            <person name="Bierque E."/>
            <person name="Girault D."/>
            <person name="Soupe-Gilbert M.-E."/>
            <person name="Picardeau M."/>
            <person name="Goarant C."/>
        </authorList>
    </citation>
    <scope>NUCLEOTIDE SEQUENCE [LARGE SCALE GENOMIC DNA]</scope>
    <source>
        <strain evidence="2 4">FH1-B-B1</strain>
        <strain evidence="1 3">FH1-B-C1</strain>
    </source>
</reference>
<gene>
    <name evidence="1" type="ORF">CH360_12445</name>
    <name evidence="2" type="ORF">CH373_17600</name>
</gene>
<evidence type="ECO:0000313" key="3">
    <source>
        <dbReference type="Proteomes" id="UP000231962"/>
    </source>
</evidence>
<dbReference type="RefSeq" id="WP_100714379.1">
    <property type="nucleotide sequence ID" value="NZ_NPDY01000012.1"/>
</dbReference>
<keyword evidence="3" id="KW-1185">Reference proteome</keyword>
<dbReference type="CDD" id="cd00385">
    <property type="entry name" value="Isoprenoid_Biosyn_C1"/>
    <property type="match status" value="1"/>
</dbReference>
<name>A0A2M9ZIB1_9LEPT</name>